<evidence type="ECO:0000313" key="1">
    <source>
        <dbReference type="EMBL" id="KAF1770864.1"/>
    </source>
</evidence>
<dbReference type="GeneID" id="9812571"/>
<dbReference type="EMBL" id="WUAV01000001">
    <property type="protein sequence ID" value="KAF1770864.1"/>
    <property type="molecule type" value="Genomic_DNA"/>
</dbReference>
<dbReference type="Proteomes" id="UP000483820">
    <property type="component" value="Chromosome I"/>
</dbReference>
<name>A0A6A5HVU8_CAERE</name>
<dbReference type="CTD" id="9812571"/>
<proteinExistence type="predicted"/>
<dbReference type="PANTHER" id="PTHR31128:SF8">
    <property type="entry name" value="PROTEIN CBG12549"/>
    <property type="match status" value="1"/>
</dbReference>
<reference evidence="1 2" key="1">
    <citation type="submission" date="2019-12" db="EMBL/GenBank/DDBJ databases">
        <title>Chromosome-level assembly of the Caenorhabditis remanei genome.</title>
        <authorList>
            <person name="Teterina A.A."/>
            <person name="Willis J.H."/>
            <person name="Phillips P.C."/>
        </authorList>
    </citation>
    <scope>NUCLEOTIDE SEQUENCE [LARGE SCALE GENOMIC DNA]</scope>
    <source>
        <strain evidence="1 2">PX506</strain>
        <tissue evidence="1">Whole organism</tissue>
    </source>
</reference>
<organism evidence="1 2">
    <name type="scientific">Caenorhabditis remanei</name>
    <name type="common">Caenorhabditis vulgaris</name>
    <dbReference type="NCBI Taxonomy" id="31234"/>
    <lineage>
        <taxon>Eukaryota</taxon>
        <taxon>Metazoa</taxon>
        <taxon>Ecdysozoa</taxon>
        <taxon>Nematoda</taxon>
        <taxon>Chromadorea</taxon>
        <taxon>Rhabditida</taxon>
        <taxon>Rhabditina</taxon>
        <taxon>Rhabditomorpha</taxon>
        <taxon>Rhabditoidea</taxon>
        <taxon>Rhabditidae</taxon>
        <taxon>Peloderinae</taxon>
        <taxon>Caenorhabditis</taxon>
    </lineage>
</organism>
<dbReference type="RefSeq" id="XP_003111953.2">
    <property type="nucleotide sequence ID" value="XM_003111905.2"/>
</dbReference>
<sequence length="205" mass="23595">MSDDSDNSSIINECELFVVESESFERTFQDDHPENSAPKSLIFNAGSPVNRAESLEQLREYVMSLENTGEEKKEGATRMKQGCFLGFLTKVQVEKKVRIPGQFATYYLIDELFDSLKPPKDSNISLHLFVCYLNTCHRYHHYPIVKKLESDSSRIFFQLAHFDYTKPANEPIFTSIKRLLKHYTQFVYVDSITETGGLGVEVFPK</sequence>
<protein>
    <submittedName>
        <fullName evidence="1">Uncharacterized protein</fullName>
    </submittedName>
</protein>
<dbReference type="KEGG" id="crq:GCK72_002688"/>
<comment type="caution">
    <text evidence="1">The sequence shown here is derived from an EMBL/GenBank/DDBJ whole genome shotgun (WGS) entry which is preliminary data.</text>
</comment>
<gene>
    <name evidence="1" type="ORF">GCK72_002688</name>
</gene>
<dbReference type="PANTHER" id="PTHR31128">
    <property type="entry name" value="PROTEIN CBR-CLEC-135-RELATED"/>
    <property type="match status" value="1"/>
</dbReference>
<dbReference type="AlphaFoldDB" id="A0A6A5HVU8"/>
<evidence type="ECO:0000313" key="2">
    <source>
        <dbReference type="Proteomes" id="UP000483820"/>
    </source>
</evidence>
<accession>A0A6A5HVU8</accession>